<reference evidence="9" key="2">
    <citation type="submission" date="2015-02" db="UniProtKB">
        <authorList>
            <consortium name="EnsemblMetazoa"/>
        </authorList>
    </citation>
    <scope>IDENTIFICATION</scope>
</reference>
<dbReference type="HOGENOM" id="CLU_006332_10_1_1"/>
<dbReference type="InterPro" id="IPR047115">
    <property type="entry name" value="ARSB"/>
</dbReference>
<dbReference type="PhylomeDB" id="T1J5M1"/>
<dbReference type="PANTHER" id="PTHR10342">
    <property type="entry name" value="ARYLSULFATASE"/>
    <property type="match status" value="1"/>
</dbReference>
<dbReference type="InterPro" id="IPR024607">
    <property type="entry name" value="Sulfatase_CS"/>
</dbReference>
<protein>
    <recommendedName>
        <fullName evidence="8">Sulfatase N-terminal domain-containing protein</fullName>
    </recommendedName>
</protein>
<keyword evidence="7" id="KW-0732">Signal</keyword>
<evidence type="ECO:0000256" key="6">
    <source>
        <dbReference type="ARBA" id="ARBA00023180"/>
    </source>
</evidence>
<dbReference type="eggNOG" id="KOG3867">
    <property type="taxonomic scope" value="Eukaryota"/>
</dbReference>
<comment type="similarity">
    <text evidence="2">Belongs to the sulfatase family.</text>
</comment>
<keyword evidence="5" id="KW-0106">Calcium</keyword>
<sequence length="476" mass="53912">MYIQLVRTLALVALLATHKTEASAIRVIHEKITVIENVDARSPPNIIFILGDDIGYNDVGWNNPNIQTPHMNKLAKEGVILDHFYAMPLCTPSRASLLTGLYAQQLGLQRGVLDFQEPYGVPLKYKFLPQLLKTRGYHSHALGKWHLGFCDWRYTPTYRGFDTFFGFYQGYEENYQHCLSPNYIFDPIIQGDVFTQQCENQPAARREFCGAMIGLDQVVHNITEALKRHNLYDNSIVVFVSDNGGSTTFGGNNFPLRGNKGSLFEGGTRVPGFINSPLLKKTGYVYSGLFHIVDWYTTFLHLAGIKPNKNSNLNGVNQWESVSEDRPSPRTEFPYLMDIIEGIKIGAVRVGDYKLINGPSGGFSDEWTTENETVDKSYDPNFMTHYDTEIIKAYNLTDLSPKLYNLAVDPYEKNNLANEEPEKLEELRERFDYYFSIAKPAVKMDADPKGHPDKFGGIFTSGWCEAYDDVPVIISK</sequence>
<evidence type="ECO:0000256" key="5">
    <source>
        <dbReference type="ARBA" id="ARBA00022837"/>
    </source>
</evidence>
<feature type="domain" description="Sulfatase N-terminal" evidence="8">
    <location>
        <begin position="44"/>
        <end position="182"/>
    </location>
</feature>
<keyword evidence="6" id="KW-0325">Glycoprotein</keyword>
<evidence type="ECO:0000256" key="2">
    <source>
        <dbReference type="ARBA" id="ARBA00008779"/>
    </source>
</evidence>
<dbReference type="CDD" id="cd16029">
    <property type="entry name" value="4-S"/>
    <property type="match status" value="1"/>
</dbReference>
<dbReference type="PROSITE" id="PS00523">
    <property type="entry name" value="SULFATASE_1"/>
    <property type="match status" value="1"/>
</dbReference>
<keyword evidence="3" id="KW-0479">Metal-binding</keyword>
<dbReference type="GO" id="GO:0046872">
    <property type="term" value="F:metal ion binding"/>
    <property type="evidence" value="ECO:0007669"/>
    <property type="project" value="UniProtKB-KW"/>
</dbReference>
<evidence type="ECO:0000256" key="1">
    <source>
        <dbReference type="ARBA" id="ARBA00001913"/>
    </source>
</evidence>
<name>T1J5M1_STRMM</name>
<dbReference type="InterPro" id="IPR017850">
    <property type="entry name" value="Alkaline_phosphatase_core_sf"/>
</dbReference>
<dbReference type="Gene3D" id="3.30.1120.10">
    <property type="match status" value="1"/>
</dbReference>
<comment type="cofactor">
    <cofactor evidence="1">
        <name>Ca(2+)</name>
        <dbReference type="ChEBI" id="CHEBI:29108"/>
    </cofactor>
</comment>
<dbReference type="EnsemblMetazoa" id="SMAR008925-RA">
    <property type="protein sequence ID" value="SMAR008925-PA"/>
    <property type="gene ID" value="SMAR008925"/>
</dbReference>
<evidence type="ECO:0000313" key="9">
    <source>
        <dbReference type="EnsemblMetazoa" id="SMAR008925-PA"/>
    </source>
</evidence>
<evidence type="ECO:0000256" key="7">
    <source>
        <dbReference type="SAM" id="SignalP"/>
    </source>
</evidence>
<dbReference type="SUPFAM" id="SSF53649">
    <property type="entry name" value="Alkaline phosphatase-like"/>
    <property type="match status" value="1"/>
</dbReference>
<evidence type="ECO:0000256" key="3">
    <source>
        <dbReference type="ARBA" id="ARBA00022723"/>
    </source>
</evidence>
<dbReference type="Proteomes" id="UP000014500">
    <property type="component" value="Unassembled WGS sequence"/>
</dbReference>
<dbReference type="EMBL" id="JH431865">
    <property type="status" value="NOT_ANNOTATED_CDS"/>
    <property type="molecule type" value="Genomic_DNA"/>
</dbReference>
<dbReference type="STRING" id="126957.T1J5M1"/>
<feature type="chain" id="PRO_5004590331" description="Sulfatase N-terminal domain-containing protein" evidence="7">
    <location>
        <begin position="25"/>
        <end position="476"/>
    </location>
</feature>
<evidence type="ECO:0000259" key="8">
    <source>
        <dbReference type="Pfam" id="PF00884"/>
    </source>
</evidence>
<feature type="signal peptide" evidence="7">
    <location>
        <begin position="1"/>
        <end position="24"/>
    </location>
</feature>
<dbReference type="AlphaFoldDB" id="T1J5M1"/>
<dbReference type="PANTHER" id="PTHR10342:SF274">
    <property type="entry name" value="ARYLSULFATASE B"/>
    <property type="match status" value="1"/>
</dbReference>
<dbReference type="GO" id="GO:0008484">
    <property type="term" value="F:sulfuric ester hydrolase activity"/>
    <property type="evidence" value="ECO:0007669"/>
    <property type="project" value="InterPro"/>
</dbReference>
<keyword evidence="10" id="KW-1185">Reference proteome</keyword>
<keyword evidence="4" id="KW-0378">Hydrolase</keyword>
<dbReference type="Gene3D" id="3.40.720.10">
    <property type="entry name" value="Alkaline Phosphatase, subunit A"/>
    <property type="match status" value="2"/>
</dbReference>
<evidence type="ECO:0000313" key="10">
    <source>
        <dbReference type="Proteomes" id="UP000014500"/>
    </source>
</evidence>
<organism evidence="9 10">
    <name type="scientific">Strigamia maritima</name>
    <name type="common">European centipede</name>
    <name type="synonym">Geophilus maritimus</name>
    <dbReference type="NCBI Taxonomy" id="126957"/>
    <lineage>
        <taxon>Eukaryota</taxon>
        <taxon>Metazoa</taxon>
        <taxon>Ecdysozoa</taxon>
        <taxon>Arthropoda</taxon>
        <taxon>Myriapoda</taxon>
        <taxon>Chilopoda</taxon>
        <taxon>Pleurostigmophora</taxon>
        <taxon>Geophilomorpha</taxon>
        <taxon>Linotaeniidae</taxon>
        <taxon>Strigamia</taxon>
    </lineage>
</organism>
<feature type="domain" description="Sulfatase N-terminal" evidence="8">
    <location>
        <begin position="193"/>
        <end position="305"/>
    </location>
</feature>
<proteinExistence type="inferred from homology"/>
<dbReference type="OMA" id="PLFWHLA"/>
<dbReference type="InterPro" id="IPR000917">
    <property type="entry name" value="Sulfatase_N"/>
</dbReference>
<reference evidence="10" key="1">
    <citation type="submission" date="2011-05" db="EMBL/GenBank/DDBJ databases">
        <authorList>
            <person name="Richards S.R."/>
            <person name="Qu J."/>
            <person name="Jiang H."/>
            <person name="Jhangiani S.N."/>
            <person name="Agravi P."/>
            <person name="Goodspeed R."/>
            <person name="Gross S."/>
            <person name="Mandapat C."/>
            <person name="Jackson L."/>
            <person name="Mathew T."/>
            <person name="Pu L."/>
            <person name="Thornton R."/>
            <person name="Saada N."/>
            <person name="Wilczek-Boney K.B."/>
            <person name="Lee S."/>
            <person name="Kovar C."/>
            <person name="Wu Y."/>
            <person name="Scherer S.E."/>
            <person name="Worley K.C."/>
            <person name="Muzny D.M."/>
            <person name="Gibbs R."/>
        </authorList>
    </citation>
    <scope>NUCLEOTIDE SEQUENCE</scope>
    <source>
        <strain evidence="10">Brora</strain>
    </source>
</reference>
<accession>T1J5M1</accession>
<dbReference type="Pfam" id="PF00884">
    <property type="entry name" value="Sulfatase"/>
    <property type="match status" value="2"/>
</dbReference>
<evidence type="ECO:0000256" key="4">
    <source>
        <dbReference type="ARBA" id="ARBA00022801"/>
    </source>
</evidence>